<evidence type="ECO:0000313" key="2">
    <source>
        <dbReference type="Proteomes" id="UP001597263"/>
    </source>
</evidence>
<comment type="caution">
    <text evidence="1">The sequence shown here is derived from an EMBL/GenBank/DDBJ whole genome shotgun (WGS) entry which is preliminary data.</text>
</comment>
<protein>
    <submittedName>
        <fullName evidence="1">Uncharacterized protein</fullName>
    </submittedName>
</protein>
<dbReference type="EMBL" id="JBHTMA010000040">
    <property type="protein sequence ID" value="MFD1228920.1"/>
    <property type="molecule type" value="Genomic_DNA"/>
</dbReference>
<proteinExistence type="predicted"/>
<keyword evidence="2" id="KW-1185">Reference proteome</keyword>
<evidence type="ECO:0000313" key="1">
    <source>
        <dbReference type="EMBL" id="MFD1228920.1"/>
    </source>
</evidence>
<accession>A0ABW3V7R3</accession>
<dbReference type="RefSeq" id="WP_289385848.1">
    <property type="nucleotide sequence ID" value="NZ_JAUCBM010000001.1"/>
</dbReference>
<gene>
    <name evidence="1" type="ORF">ACFQ35_17395</name>
</gene>
<dbReference type="Proteomes" id="UP001597263">
    <property type="component" value="Unassembled WGS sequence"/>
</dbReference>
<sequence length="348" mass="38208">MNDEKQPDDKDKNTQPEILSSMNFRDNGFNHDLSKYFINNNFSGALKATENSLHGMKSALNFTHPFTDIMKAVEENNALYKPMSALHLNAGGALGEAVKGIKILENFKPAFSSDFMKTPKNLKSYTNSLDKLTGTSPETKSIISKAKEQKVLIDGISDGSDSEKYLNDKVLKKEQHLSASPPYTNHPAHQTNDKLASIDQRFEKMLEVMLKAASIGNDIQANAASFIDKFEVASQKTDTSARTAIRIGIIAVVIAIATPILSKIVDAYSSNPVVAAVEALSREVATSQQTQNGMVERFVTEFRDGDEAIVKGIAAELHANQEETNDLLRSLLKQLAEKPKESLPQPQP</sequence>
<name>A0ABW3V7R3_9HYPH</name>
<reference evidence="2" key="1">
    <citation type="journal article" date="2019" name="Int. J. Syst. Evol. Microbiol.">
        <title>The Global Catalogue of Microorganisms (GCM) 10K type strain sequencing project: providing services to taxonomists for standard genome sequencing and annotation.</title>
        <authorList>
            <consortium name="The Broad Institute Genomics Platform"/>
            <consortium name="The Broad Institute Genome Sequencing Center for Infectious Disease"/>
            <person name="Wu L."/>
            <person name="Ma J."/>
        </authorList>
    </citation>
    <scope>NUCLEOTIDE SEQUENCE [LARGE SCALE GENOMIC DNA]</scope>
    <source>
        <strain evidence="2">CCUG 49584</strain>
    </source>
</reference>
<organism evidence="1 2">
    <name type="scientific">Pseudochrobactrum kiredjianiae</name>
    <dbReference type="NCBI Taxonomy" id="386305"/>
    <lineage>
        <taxon>Bacteria</taxon>
        <taxon>Pseudomonadati</taxon>
        <taxon>Pseudomonadota</taxon>
        <taxon>Alphaproteobacteria</taxon>
        <taxon>Hyphomicrobiales</taxon>
        <taxon>Brucellaceae</taxon>
        <taxon>Pseudochrobactrum</taxon>
    </lineage>
</organism>